<keyword evidence="2" id="KW-1185">Reference proteome</keyword>
<reference evidence="1 2" key="1">
    <citation type="submission" date="2021-06" db="EMBL/GenBank/DDBJ databases">
        <authorList>
            <person name="Kallberg Y."/>
            <person name="Tangrot J."/>
            <person name="Rosling A."/>
        </authorList>
    </citation>
    <scope>NUCLEOTIDE SEQUENCE [LARGE SCALE GENOMIC DNA]</scope>
    <source>
        <strain evidence="1 2">120-4 pot B 10/14</strain>
    </source>
</reference>
<gene>
    <name evidence="1" type="ORF">GMARGA_LOCUS34868</name>
</gene>
<comment type="caution">
    <text evidence="1">The sequence shown here is derived from an EMBL/GenBank/DDBJ whole genome shotgun (WGS) entry which is preliminary data.</text>
</comment>
<feature type="non-terminal residue" evidence="1">
    <location>
        <position position="1"/>
    </location>
</feature>
<sequence>IDFIAHSWNDVSNTTIKNCWNSTSILSNITNSDELEPEQFFMDEDDYDTIDLTDDRDPMVIELISDLELYYKIVDKPVTTENTMNNNEILVIVYRTFDPEPIATDSEEDEVPLAPPVNLSEAINVLQLLIQFQEQRESNDGFKPKELNMLRKKMYHFEKLKNVAKKQTDLFHYFDDTENLIE</sequence>
<feature type="non-terminal residue" evidence="1">
    <location>
        <position position="182"/>
    </location>
</feature>
<evidence type="ECO:0000313" key="1">
    <source>
        <dbReference type="EMBL" id="CAG8840346.1"/>
    </source>
</evidence>
<protein>
    <submittedName>
        <fullName evidence="1">9687_t:CDS:1</fullName>
    </submittedName>
</protein>
<dbReference type="EMBL" id="CAJVQB010062626">
    <property type="protein sequence ID" value="CAG8840346.1"/>
    <property type="molecule type" value="Genomic_DNA"/>
</dbReference>
<accession>A0ABN7WTB0</accession>
<name>A0ABN7WTB0_GIGMA</name>
<proteinExistence type="predicted"/>
<dbReference type="Proteomes" id="UP000789901">
    <property type="component" value="Unassembled WGS sequence"/>
</dbReference>
<evidence type="ECO:0000313" key="2">
    <source>
        <dbReference type="Proteomes" id="UP000789901"/>
    </source>
</evidence>
<organism evidence="1 2">
    <name type="scientific">Gigaspora margarita</name>
    <dbReference type="NCBI Taxonomy" id="4874"/>
    <lineage>
        <taxon>Eukaryota</taxon>
        <taxon>Fungi</taxon>
        <taxon>Fungi incertae sedis</taxon>
        <taxon>Mucoromycota</taxon>
        <taxon>Glomeromycotina</taxon>
        <taxon>Glomeromycetes</taxon>
        <taxon>Diversisporales</taxon>
        <taxon>Gigasporaceae</taxon>
        <taxon>Gigaspora</taxon>
    </lineage>
</organism>